<dbReference type="SUPFAM" id="SSF55729">
    <property type="entry name" value="Acyl-CoA N-acyltransferases (Nat)"/>
    <property type="match status" value="1"/>
</dbReference>
<dbReference type="InterPro" id="IPR016181">
    <property type="entry name" value="Acyl_CoA_acyltransferase"/>
</dbReference>
<dbReference type="GO" id="GO:0016747">
    <property type="term" value="F:acyltransferase activity, transferring groups other than amino-acyl groups"/>
    <property type="evidence" value="ECO:0007669"/>
    <property type="project" value="InterPro"/>
</dbReference>
<dbReference type="AlphaFoldDB" id="A0A1G8Q2C4"/>
<reference evidence="3" key="1">
    <citation type="submission" date="2016-10" db="EMBL/GenBank/DDBJ databases">
        <authorList>
            <person name="Varghese N."/>
            <person name="Submissions S."/>
        </authorList>
    </citation>
    <scope>NUCLEOTIDE SEQUENCE [LARGE SCALE GENOMIC DNA]</scope>
    <source>
        <strain evidence="3">CGMCC 1.11012</strain>
    </source>
</reference>
<dbReference type="EMBL" id="FNDX01000010">
    <property type="protein sequence ID" value="SDI98853.1"/>
    <property type="molecule type" value="Genomic_DNA"/>
</dbReference>
<evidence type="ECO:0000313" key="3">
    <source>
        <dbReference type="Proteomes" id="UP000199050"/>
    </source>
</evidence>
<dbReference type="InterPro" id="IPR000182">
    <property type="entry name" value="GNAT_dom"/>
</dbReference>
<keyword evidence="2" id="KW-0808">Transferase</keyword>
<evidence type="ECO:0000313" key="2">
    <source>
        <dbReference type="EMBL" id="SDI98853.1"/>
    </source>
</evidence>
<sequence length="72" mass="8160">MGSNFERRTGKQAYRRKGAATALLNLLEKELSRRSVVDVRILTGSTNHSAQRTYENKGYSIDNEAVLTKQFL</sequence>
<dbReference type="RefSeq" id="WP_090714285.1">
    <property type="nucleotide sequence ID" value="NZ_FNDX01000010.1"/>
</dbReference>
<gene>
    <name evidence="2" type="ORF">SAMN05216192_110141</name>
</gene>
<dbReference type="Proteomes" id="UP000199050">
    <property type="component" value="Unassembled WGS sequence"/>
</dbReference>
<protein>
    <submittedName>
        <fullName evidence="2">Acetyltransferase (GNAT) family protein</fullName>
    </submittedName>
</protein>
<dbReference type="Pfam" id="PF00583">
    <property type="entry name" value="Acetyltransf_1"/>
    <property type="match status" value="1"/>
</dbReference>
<name>A0A1G8Q2C4_9BACL</name>
<organism evidence="2 3">
    <name type="scientific">Paenibacillus typhae</name>
    <dbReference type="NCBI Taxonomy" id="1174501"/>
    <lineage>
        <taxon>Bacteria</taxon>
        <taxon>Bacillati</taxon>
        <taxon>Bacillota</taxon>
        <taxon>Bacilli</taxon>
        <taxon>Bacillales</taxon>
        <taxon>Paenibacillaceae</taxon>
        <taxon>Paenibacillus</taxon>
    </lineage>
</organism>
<dbReference type="Gene3D" id="3.40.630.30">
    <property type="match status" value="1"/>
</dbReference>
<feature type="domain" description="N-acetyltransferase" evidence="1">
    <location>
        <begin position="12"/>
        <end position="59"/>
    </location>
</feature>
<keyword evidence="3" id="KW-1185">Reference proteome</keyword>
<proteinExistence type="predicted"/>
<dbReference type="STRING" id="1174501.SAMN05216192_110141"/>
<evidence type="ECO:0000259" key="1">
    <source>
        <dbReference type="Pfam" id="PF00583"/>
    </source>
</evidence>
<accession>A0A1G8Q2C4</accession>